<accession>A0ABS1NJ80</accession>
<keyword evidence="1" id="KW-1133">Transmembrane helix</keyword>
<keyword evidence="1" id="KW-0812">Transmembrane</keyword>
<keyword evidence="1" id="KW-0472">Membrane</keyword>
<name>A0ABS1NJ80_9ACTN</name>
<dbReference type="Proteomes" id="UP000634229">
    <property type="component" value="Unassembled WGS sequence"/>
</dbReference>
<evidence type="ECO:0000313" key="2">
    <source>
        <dbReference type="EMBL" id="MBL1100128.1"/>
    </source>
</evidence>
<reference evidence="2 3" key="1">
    <citation type="submission" date="2021-01" db="EMBL/GenBank/DDBJ databases">
        <title>WGS of actinomycetes isolated from Thailand.</title>
        <authorList>
            <person name="Thawai C."/>
        </authorList>
    </citation>
    <scope>NUCLEOTIDE SEQUENCE [LARGE SCALE GENOMIC DNA]</scope>
    <source>
        <strain evidence="2 3">CA1R205</strain>
    </source>
</reference>
<dbReference type="EMBL" id="JAERRF010000017">
    <property type="protein sequence ID" value="MBL1100128.1"/>
    <property type="molecule type" value="Genomic_DNA"/>
</dbReference>
<dbReference type="RefSeq" id="WP_201877810.1">
    <property type="nucleotide sequence ID" value="NZ_JAERRF010000017.1"/>
</dbReference>
<sequence>MTAAALVFFGASALAAALGLAVIGRAELHPIVLPVVRTTALIVVIAAAAAAALSH</sequence>
<gene>
    <name evidence="2" type="ORF">JK363_26335</name>
</gene>
<keyword evidence="3" id="KW-1185">Reference proteome</keyword>
<evidence type="ECO:0000256" key="1">
    <source>
        <dbReference type="SAM" id="Phobius"/>
    </source>
</evidence>
<evidence type="ECO:0000313" key="3">
    <source>
        <dbReference type="Proteomes" id="UP000634229"/>
    </source>
</evidence>
<organism evidence="2 3">
    <name type="scientific">Streptomyces coffeae</name>
    <dbReference type="NCBI Taxonomy" id="621382"/>
    <lineage>
        <taxon>Bacteria</taxon>
        <taxon>Bacillati</taxon>
        <taxon>Actinomycetota</taxon>
        <taxon>Actinomycetes</taxon>
        <taxon>Kitasatosporales</taxon>
        <taxon>Streptomycetaceae</taxon>
        <taxon>Streptomyces</taxon>
    </lineage>
</organism>
<protein>
    <submittedName>
        <fullName evidence="2">Uncharacterized protein</fullName>
    </submittedName>
</protein>
<comment type="caution">
    <text evidence="2">The sequence shown here is derived from an EMBL/GenBank/DDBJ whole genome shotgun (WGS) entry which is preliminary data.</text>
</comment>
<proteinExistence type="predicted"/>
<feature type="transmembrane region" description="Helical" evidence="1">
    <location>
        <begin position="31"/>
        <end position="53"/>
    </location>
</feature>